<keyword evidence="2" id="KW-1185">Reference proteome</keyword>
<dbReference type="Proteomes" id="UP000204225">
    <property type="component" value="Segment"/>
</dbReference>
<name>A0AC59EXI4_9VIRU</name>
<dbReference type="EMBL" id="KC662249">
    <property type="protein sequence ID" value="AGM15554.1"/>
    <property type="molecule type" value="Genomic_DNA"/>
</dbReference>
<organism evidence="1 2">
    <name type="scientific">Phaeocystis globosa virus PgV-16T</name>
    <dbReference type="NCBI Taxonomy" id="3071227"/>
    <lineage>
        <taxon>Viruses</taxon>
        <taxon>Varidnaviria</taxon>
        <taxon>Bamfordvirae</taxon>
        <taxon>Nucleocytoviricota</taxon>
        <taxon>Megaviricetes</taxon>
        <taxon>Imitervirales</taxon>
        <taxon>Mesomimiviridae</taxon>
        <taxon>Tethysvirus</taxon>
        <taxon>Tethysvirus hollandense</taxon>
    </lineage>
</organism>
<keyword evidence="1" id="KW-0378">Hydrolase</keyword>
<reference evidence="1 2" key="1">
    <citation type="journal article" date="2013" name="Proc. Natl. Acad. Sci. U.S.A.">
        <title>Genome of Phaeocystis globosa virus PgV-16T highlights the common ancestry of the largest known DNA viruses infecting eukaryotes.</title>
        <authorList>
            <person name="Santini S."/>
            <person name="Jeudy S."/>
            <person name="Bartoli J."/>
            <person name="Poirot O."/>
            <person name="Lescot M."/>
            <person name="Abergel C."/>
            <person name="Barbe V."/>
            <person name="Wommack K.E."/>
            <person name="Noordeloos A.A."/>
            <person name="Brussaard C.P."/>
            <person name="Claverie J.M."/>
        </authorList>
    </citation>
    <scope>NUCLEOTIDE SEQUENCE [LARGE SCALE GENOMIC DNA]</scope>
    <source>
        <strain evidence="1 2">16T</strain>
    </source>
</reference>
<keyword evidence="1" id="KW-0255">Endonuclease</keyword>
<gene>
    <name evidence="1" type="ORF">PGCG_00243</name>
</gene>
<evidence type="ECO:0000313" key="2">
    <source>
        <dbReference type="Proteomes" id="UP000204225"/>
    </source>
</evidence>
<sequence>MKLELFIVIIVSIFASNIYYDGKILATLKSYSKYYKMAIIGFVGLCVYIYLKRCPQNRREFFENANGYIKFLPIDRQTTSMLAPIIDFTGKALSDSVNTNYVPINHNHNQSQYSNLTGQQKKILNNSKTTKRSVSETKKKYVASSQNWQCKHCNIKLPAWFEVDHVQKLEYGGSNNVENLEALCRDCHGKKTAMENL</sequence>
<keyword evidence="1" id="KW-0540">Nuclease</keyword>
<evidence type="ECO:0000313" key="1">
    <source>
        <dbReference type="EMBL" id="AGM15554.1"/>
    </source>
</evidence>
<proteinExistence type="predicted"/>
<protein>
    <submittedName>
        <fullName evidence="1">HNH endonuclease</fullName>
    </submittedName>
</protein>
<accession>A0AC59EXI4</accession>